<evidence type="ECO:0000313" key="14">
    <source>
        <dbReference type="Proteomes" id="UP000186922"/>
    </source>
</evidence>
<evidence type="ECO:0000256" key="3">
    <source>
        <dbReference type="ARBA" id="ARBA00022692"/>
    </source>
</evidence>
<dbReference type="STRING" id="947166.A0A1D1VMY4"/>
<evidence type="ECO:0000256" key="6">
    <source>
        <dbReference type="ARBA" id="ARBA00023136"/>
    </source>
</evidence>
<feature type="transmembrane region" description="Helical" evidence="11">
    <location>
        <begin position="257"/>
        <end position="276"/>
    </location>
</feature>
<dbReference type="GO" id="GO:0005886">
    <property type="term" value="C:plasma membrane"/>
    <property type="evidence" value="ECO:0007669"/>
    <property type="project" value="UniProtKB-SubCell"/>
</dbReference>
<organism evidence="13 14">
    <name type="scientific">Ramazzottius varieornatus</name>
    <name type="common">Water bear</name>
    <name type="synonym">Tardigrade</name>
    <dbReference type="NCBI Taxonomy" id="947166"/>
    <lineage>
        <taxon>Eukaryota</taxon>
        <taxon>Metazoa</taxon>
        <taxon>Ecdysozoa</taxon>
        <taxon>Tardigrada</taxon>
        <taxon>Eutardigrada</taxon>
        <taxon>Parachela</taxon>
        <taxon>Hypsibioidea</taxon>
        <taxon>Ramazzottiidae</taxon>
        <taxon>Ramazzottius</taxon>
    </lineage>
</organism>
<feature type="compositionally biased region" description="Polar residues" evidence="10">
    <location>
        <begin position="1"/>
        <end position="18"/>
    </location>
</feature>
<evidence type="ECO:0000259" key="12">
    <source>
        <dbReference type="PROSITE" id="PS50262"/>
    </source>
</evidence>
<keyword evidence="4 11" id="KW-1133">Transmembrane helix</keyword>
<dbReference type="EMBL" id="BDGG01000009">
    <property type="protein sequence ID" value="GAV02970.1"/>
    <property type="molecule type" value="Genomic_DNA"/>
</dbReference>
<keyword evidence="14" id="KW-1185">Reference proteome</keyword>
<keyword evidence="6 11" id="KW-0472">Membrane</keyword>
<feature type="transmembrane region" description="Helical" evidence="11">
    <location>
        <begin position="296"/>
        <end position="313"/>
    </location>
</feature>
<feature type="transmembrane region" description="Helical" evidence="11">
    <location>
        <begin position="147"/>
        <end position="168"/>
    </location>
</feature>
<dbReference type="SMART" id="SM01381">
    <property type="entry name" value="7TM_GPCR_Srsx"/>
    <property type="match status" value="1"/>
</dbReference>
<evidence type="ECO:0000256" key="8">
    <source>
        <dbReference type="ARBA" id="ARBA00023170"/>
    </source>
</evidence>
<sequence length="363" mass="40954">MPVVSNFTFNTTNASSGDEPSEEILVREPDWFLAILILIIIVTVTGNTLICIVFLATKRLRTAFNYYIFNLAVVDLLVGVIAMPGFTIYNMYDGVWPYSTALCSAWMYFDWCMTFESTITLAAMGLDRYWSIISPISYRTSHTTTTTILIILATWVYMHISYVPGYIYDRVVNVYQPHDCFWDLTKNVRFAIPVAVLGYYLPLIVMIYCNFAIARVMRNRQTKTQAATVATSATLSEAEKLRNRTVQMKAARERRSLITMGLITACAVVSWAPWVFYFTVAPHYPGLLPGKLVDVGYWMCYINSTLNPYLYIGTSEDFRKACRALFCRGEEKSKSRVGPATTAVSTTKAAAISVAPETPTFEL</sequence>
<evidence type="ECO:0000313" key="13">
    <source>
        <dbReference type="EMBL" id="GAV02970.1"/>
    </source>
</evidence>
<comment type="caution">
    <text evidence="13">The sequence shown here is derived from an EMBL/GenBank/DDBJ whole genome shotgun (WGS) entry which is preliminary data.</text>
</comment>
<accession>A0A1D1VMY4</accession>
<feature type="transmembrane region" description="Helical" evidence="11">
    <location>
        <begin position="188"/>
        <end position="213"/>
    </location>
</feature>
<keyword evidence="2" id="KW-1003">Cell membrane</keyword>
<feature type="region of interest" description="Disordered" evidence="10">
    <location>
        <begin position="1"/>
        <end position="21"/>
    </location>
</feature>
<reference evidence="13 14" key="1">
    <citation type="journal article" date="2016" name="Nat. Commun.">
        <title>Extremotolerant tardigrade genome and improved radiotolerance of human cultured cells by tardigrade-unique protein.</title>
        <authorList>
            <person name="Hashimoto T."/>
            <person name="Horikawa D.D."/>
            <person name="Saito Y."/>
            <person name="Kuwahara H."/>
            <person name="Kozuka-Hata H."/>
            <person name="Shin-I T."/>
            <person name="Minakuchi Y."/>
            <person name="Ohishi K."/>
            <person name="Motoyama A."/>
            <person name="Aizu T."/>
            <person name="Enomoto A."/>
            <person name="Kondo K."/>
            <person name="Tanaka S."/>
            <person name="Hara Y."/>
            <person name="Koshikawa S."/>
            <person name="Sagara H."/>
            <person name="Miura T."/>
            <person name="Yokobori S."/>
            <person name="Miyagawa K."/>
            <person name="Suzuki Y."/>
            <person name="Kubo T."/>
            <person name="Oyama M."/>
            <person name="Kohara Y."/>
            <person name="Fujiyama A."/>
            <person name="Arakawa K."/>
            <person name="Katayama T."/>
            <person name="Toyoda A."/>
            <person name="Kunieda T."/>
        </authorList>
    </citation>
    <scope>NUCLEOTIDE SEQUENCE [LARGE SCALE GENOMIC DNA]</scope>
    <source>
        <strain evidence="13 14">YOKOZUNA-1</strain>
    </source>
</reference>
<dbReference type="SUPFAM" id="SSF81321">
    <property type="entry name" value="Family A G protein-coupled receptor-like"/>
    <property type="match status" value="1"/>
</dbReference>
<gene>
    <name evidence="13" type="primary">RvY_13465-1</name>
    <name evidence="13" type="synonym">RvY_13465.1</name>
    <name evidence="13" type="ORF">RvY_13465</name>
</gene>
<feature type="domain" description="G-protein coupled receptors family 1 profile" evidence="12">
    <location>
        <begin position="46"/>
        <end position="311"/>
    </location>
</feature>
<evidence type="ECO:0000256" key="10">
    <source>
        <dbReference type="SAM" id="MobiDB-lite"/>
    </source>
</evidence>
<dbReference type="PRINTS" id="PR00237">
    <property type="entry name" value="GPCRRHODOPSN"/>
</dbReference>
<feature type="transmembrane region" description="Helical" evidence="11">
    <location>
        <begin position="106"/>
        <end position="126"/>
    </location>
</feature>
<evidence type="ECO:0000256" key="9">
    <source>
        <dbReference type="ARBA" id="ARBA00023224"/>
    </source>
</evidence>
<dbReference type="GO" id="GO:0004993">
    <property type="term" value="F:G protein-coupled serotonin receptor activity"/>
    <property type="evidence" value="ECO:0007669"/>
    <property type="project" value="UniProtKB-ARBA"/>
</dbReference>
<dbReference type="PROSITE" id="PS50262">
    <property type="entry name" value="G_PROTEIN_RECEP_F1_2"/>
    <property type="match status" value="1"/>
</dbReference>
<keyword evidence="3 11" id="KW-0812">Transmembrane</keyword>
<comment type="subcellular location">
    <subcellularLocation>
        <location evidence="1">Cell membrane</location>
        <topology evidence="1">Multi-pass membrane protein</topology>
    </subcellularLocation>
</comment>
<proteinExistence type="predicted"/>
<keyword evidence="9" id="KW-0807">Transducer</keyword>
<dbReference type="Proteomes" id="UP000186922">
    <property type="component" value="Unassembled WGS sequence"/>
</dbReference>
<dbReference type="OrthoDB" id="10071887at2759"/>
<keyword evidence="5" id="KW-0297">G-protein coupled receptor</keyword>
<dbReference type="InterPro" id="IPR000276">
    <property type="entry name" value="GPCR_Rhodpsn"/>
</dbReference>
<keyword evidence="7" id="KW-1015">Disulfide bond</keyword>
<dbReference type="PANTHER" id="PTHR24248:SF199">
    <property type="entry name" value="IP13425P-RELATED"/>
    <property type="match status" value="1"/>
</dbReference>
<evidence type="ECO:0000256" key="7">
    <source>
        <dbReference type="ARBA" id="ARBA00023157"/>
    </source>
</evidence>
<feature type="transmembrane region" description="Helical" evidence="11">
    <location>
        <begin position="31"/>
        <end position="55"/>
    </location>
</feature>
<dbReference type="PANTHER" id="PTHR24248">
    <property type="entry name" value="ADRENERGIC RECEPTOR-RELATED G-PROTEIN COUPLED RECEPTOR"/>
    <property type="match status" value="1"/>
</dbReference>
<protein>
    <recommendedName>
        <fullName evidence="12">G-protein coupled receptors family 1 profile domain-containing protein</fullName>
    </recommendedName>
</protein>
<dbReference type="Gene3D" id="1.20.1070.10">
    <property type="entry name" value="Rhodopsin 7-helix transmembrane proteins"/>
    <property type="match status" value="1"/>
</dbReference>
<evidence type="ECO:0000256" key="11">
    <source>
        <dbReference type="SAM" id="Phobius"/>
    </source>
</evidence>
<evidence type="ECO:0000256" key="5">
    <source>
        <dbReference type="ARBA" id="ARBA00023040"/>
    </source>
</evidence>
<evidence type="ECO:0000256" key="2">
    <source>
        <dbReference type="ARBA" id="ARBA00022475"/>
    </source>
</evidence>
<dbReference type="AlphaFoldDB" id="A0A1D1VMY4"/>
<dbReference type="InterPro" id="IPR017452">
    <property type="entry name" value="GPCR_Rhodpsn_7TM"/>
</dbReference>
<name>A0A1D1VMY4_RAMVA</name>
<evidence type="ECO:0000256" key="4">
    <source>
        <dbReference type="ARBA" id="ARBA00022989"/>
    </source>
</evidence>
<evidence type="ECO:0000256" key="1">
    <source>
        <dbReference type="ARBA" id="ARBA00004651"/>
    </source>
</evidence>
<dbReference type="GO" id="GO:0043410">
    <property type="term" value="P:positive regulation of MAPK cascade"/>
    <property type="evidence" value="ECO:0007669"/>
    <property type="project" value="TreeGrafter"/>
</dbReference>
<keyword evidence="8" id="KW-0675">Receptor</keyword>
<dbReference type="GO" id="GO:0071880">
    <property type="term" value="P:adenylate cyclase-activating adrenergic receptor signaling pathway"/>
    <property type="evidence" value="ECO:0007669"/>
    <property type="project" value="TreeGrafter"/>
</dbReference>
<dbReference type="Pfam" id="PF00001">
    <property type="entry name" value="7tm_1"/>
    <property type="match status" value="1"/>
</dbReference>
<feature type="transmembrane region" description="Helical" evidence="11">
    <location>
        <begin position="67"/>
        <end position="86"/>
    </location>
</feature>